<protein>
    <recommendedName>
        <fullName evidence="5">Cytochrome c domain-containing protein</fullName>
    </recommendedName>
</protein>
<evidence type="ECO:0000313" key="7">
    <source>
        <dbReference type="Proteomes" id="UP001173801"/>
    </source>
</evidence>
<evidence type="ECO:0000256" key="4">
    <source>
        <dbReference type="PROSITE-ProRule" id="PRU00433"/>
    </source>
</evidence>
<reference evidence="6" key="2">
    <citation type="journal article" date="2023" name="Microorganisms">
        <title>Isolation and Genomic Characteristics of Cat-Borne Campylobacter felis sp. nov. and Sheep-Borne Campylobacter ovis sp. nov.</title>
        <authorList>
            <person name="Wang H."/>
            <person name="Li Y."/>
            <person name="Gu Y."/>
            <person name="Zhou G."/>
            <person name="Chen X."/>
            <person name="Zhang X."/>
            <person name="Shao Z."/>
            <person name="Zhang J."/>
            <person name="Zhang M."/>
        </authorList>
    </citation>
    <scope>NUCLEOTIDE SEQUENCE</scope>
    <source>
        <strain evidence="6">PS10</strain>
    </source>
</reference>
<evidence type="ECO:0000256" key="1">
    <source>
        <dbReference type="ARBA" id="ARBA00022617"/>
    </source>
</evidence>
<dbReference type="SUPFAM" id="SSF46626">
    <property type="entry name" value="Cytochrome c"/>
    <property type="match status" value="1"/>
</dbReference>
<dbReference type="RefSeq" id="WP_284938171.1">
    <property type="nucleotide sequence ID" value="NZ_JANURM010000014.1"/>
</dbReference>
<comment type="caution">
    <text evidence="6">The sequence shown here is derived from an EMBL/GenBank/DDBJ whole genome shotgun (WGS) entry which is preliminary data.</text>
</comment>
<evidence type="ECO:0000259" key="5">
    <source>
        <dbReference type="PROSITE" id="PS51007"/>
    </source>
</evidence>
<gene>
    <name evidence="6" type="ORF">NYG85_09010</name>
</gene>
<dbReference type="PROSITE" id="PS51007">
    <property type="entry name" value="CYTC"/>
    <property type="match status" value="1"/>
</dbReference>
<dbReference type="PROSITE" id="PS51257">
    <property type="entry name" value="PROKAR_LIPOPROTEIN"/>
    <property type="match status" value="1"/>
</dbReference>
<organism evidence="6 7">
    <name type="scientific">Campylobacter gastrosuis</name>
    <dbReference type="NCBI Taxonomy" id="2974576"/>
    <lineage>
        <taxon>Bacteria</taxon>
        <taxon>Pseudomonadati</taxon>
        <taxon>Campylobacterota</taxon>
        <taxon>Epsilonproteobacteria</taxon>
        <taxon>Campylobacterales</taxon>
        <taxon>Campylobacteraceae</taxon>
        <taxon>Campylobacter</taxon>
    </lineage>
</organism>
<evidence type="ECO:0000256" key="3">
    <source>
        <dbReference type="ARBA" id="ARBA00023004"/>
    </source>
</evidence>
<evidence type="ECO:0000256" key="2">
    <source>
        <dbReference type="ARBA" id="ARBA00022723"/>
    </source>
</evidence>
<dbReference type="EMBL" id="JANURM010000014">
    <property type="protein sequence ID" value="MDL0089495.1"/>
    <property type="molecule type" value="Genomic_DNA"/>
</dbReference>
<keyword evidence="1 4" id="KW-0349">Heme</keyword>
<sequence>MRKNLLLVAILALFFGCSDEKQKSSETNSTQTPKITIKSGNAVKNDDKFIAYDMDGVRKVDWTLNNQNDDTTKQIVAHSRTKQPLETINLALIKKTLSRNFIVKCSACHNDYANGIIGPSLLEKTDTQIADMIRKYKLKQKPNVLMKELVANMSDDEINALASEIFEFNKQLRQKQ</sequence>
<keyword evidence="2 4" id="KW-0479">Metal-binding</keyword>
<feature type="domain" description="Cytochrome c" evidence="5">
    <location>
        <begin position="88"/>
        <end position="169"/>
    </location>
</feature>
<dbReference type="InterPro" id="IPR009056">
    <property type="entry name" value="Cyt_c-like_dom"/>
</dbReference>
<dbReference type="Proteomes" id="UP001173801">
    <property type="component" value="Unassembled WGS sequence"/>
</dbReference>
<dbReference type="Gene3D" id="1.10.760.10">
    <property type="entry name" value="Cytochrome c-like domain"/>
    <property type="match status" value="1"/>
</dbReference>
<keyword evidence="7" id="KW-1185">Reference proteome</keyword>
<accession>A0ABT7HS03</accession>
<proteinExistence type="predicted"/>
<keyword evidence="3 4" id="KW-0408">Iron</keyword>
<dbReference type="InterPro" id="IPR036909">
    <property type="entry name" value="Cyt_c-like_dom_sf"/>
</dbReference>
<evidence type="ECO:0000313" key="6">
    <source>
        <dbReference type="EMBL" id="MDL0089495.1"/>
    </source>
</evidence>
<reference evidence="6" key="1">
    <citation type="submission" date="2022-08" db="EMBL/GenBank/DDBJ databases">
        <authorList>
            <person name="Wang H."/>
        </authorList>
    </citation>
    <scope>NUCLEOTIDE SEQUENCE</scope>
    <source>
        <strain evidence="6">PS10</strain>
    </source>
</reference>
<name>A0ABT7HS03_9BACT</name>